<dbReference type="AlphaFoldDB" id="A0A1H0QU56"/>
<gene>
    <name evidence="6" type="ORF">SAMN05192558_107149</name>
</gene>
<dbReference type="InterPro" id="IPR050109">
    <property type="entry name" value="HTH-type_TetR-like_transc_reg"/>
</dbReference>
<evidence type="ECO:0000313" key="6">
    <source>
        <dbReference type="EMBL" id="SDP20842.1"/>
    </source>
</evidence>
<dbReference type="PANTHER" id="PTHR30055:SF234">
    <property type="entry name" value="HTH-TYPE TRANSCRIPTIONAL REGULATOR BETI"/>
    <property type="match status" value="1"/>
</dbReference>
<dbReference type="SUPFAM" id="SSF46689">
    <property type="entry name" value="Homeodomain-like"/>
    <property type="match status" value="1"/>
</dbReference>
<dbReference type="Proteomes" id="UP000199651">
    <property type="component" value="Unassembled WGS sequence"/>
</dbReference>
<dbReference type="InterPro" id="IPR001647">
    <property type="entry name" value="HTH_TetR"/>
</dbReference>
<dbReference type="EMBL" id="FNJB01000007">
    <property type="protein sequence ID" value="SDP20842.1"/>
    <property type="molecule type" value="Genomic_DNA"/>
</dbReference>
<dbReference type="STRING" id="504798.SAMN05421871_104148"/>
<name>A0A1H0QU56_9PSEU</name>
<accession>A0A1H0QU56</accession>
<protein>
    <submittedName>
        <fullName evidence="6">DNA-binding transcriptional regulator, AcrR family</fullName>
    </submittedName>
</protein>
<keyword evidence="1" id="KW-0805">Transcription regulation</keyword>
<keyword evidence="2 4" id="KW-0238">DNA-binding</keyword>
<keyword evidence="7" id="KW-1185">Reference proteome</keyword>
<dbReference type="InterPro" id="IPR023772">
    <property type="entry name" value="DNA-bd_HTH_TetR-type_CS"/>
</dbReference>
<evidence type="ECO:0000256" key="2">
    <source>
        <dbReference type="ARBA" id="ARBA00023125"/>
    </source>
</evidence>
<dbReference type="GO" id="GO:0000976">
    <property type="term" value="F:transcription cis-regulatory region binding"/>
    <property type="evidence" value="ECO:0007669"/>
    <property type="project" value="TreeGrafter"/>
</dbReference>
<dbReference type="PROSITE" id="PS50977">
    <property type="entry name" value="HTH_TETR_2"/>
    <property type="match status" value="1"/>
</dbReference>
<dbReference type="PRINTS" id="PR00455">
    <property type="entry name" value="HTHTETR"/>
</dbReference>
<evidence type="ECO:0000259" key="5">
    <source>
        <dbReference type="PROSITE" id="PS50977"/>
    </source>
</evidence>
<feature type="domain" description="HTH tetR-type" evidence="5">
    <location>
        <begin position="19"/>
        <end position="79"/>
    </location>
</feature>
<dbReference type="Gene3D" id="1.10.357.10">
    <property type="entry name" value="Tetracycline Repressor, domain 2"/>
    <property type="match status" value="1"/>
</dbReference>
<dbReference type="InterPro" id="IPR009057">
    <property type="entry name" value="Homeodomain-like_sf"/>
</dbReference>
<dbReference type="InterPro" id="IPR036271">
    <property type="entry name" value="Tet_transcr_reg_TetR-rel_C_sf"/>
</dbReference>
<reference evidence="7" key="1">
    <citation type="submission" date="2016-10" db="EMBL/GenBank/DDBJ databases">
        <authorList>
            <person name="Varghese N."/>
            <person name="Submissions S."/>
        </authorList>
    </citation>
    <scope>NUCLEOTIDE SEQUENCE [LARGE SCALE GENOMIC DNA]</scope>
    <source>
        <strain evidence="7">IBRC-M 10655</strain>
    </source>
</reference>
<keyword evidence="3" id="KW-0804">Transcription</keyword>
<dbReference type="OrthoDB" id="4823039at2"/>
<sequence length="219" mass="23488">MLHLMAETVKKDLRAARRAETEARVVAAATELFLEQGYAATTLAEVTRRAGLAERTVYVRFATKAAVLVRCLEVAIAGGPERVAVAESDSFAAAMSAPSVEKRVRAMAELSGELMERTGPLLAVARQAEATEAVIAEMARAGRDDTRRALTGFVRAMAADGLLPPDRDLDWLAETVAVTGQAETYLLLAGTTGWTAAAYRDWLTTTWSHLLGQPSTPRG</sequence>
<feature type="DNA-binding region" description="H-T-H motif" evidence="4">
    <location>
        <begin position="42"/>
        <end position="61"/>
    </location>
</feature>
<dbReference type="GO" id="GO:0003700">
    <property type="term" value="F:DNA-binding transcription factor activity"/>
    <property type="evidence" value="ECO:0007669"/>
    <property type="project" value="TreeGrafter"/>
</dbReference>
<evidence type="ECO:0000256" key="1">
    <source>
        <dbReference type="ARBA" id="ARBA00023015"/>
    </source>
</evidence>
<dbReference type="SUPFAM" id="SSF48498">
    <property type="entry name" value="Tetracyclin repressor-like, C-terminal domain"/>
    <property type="match status" value="1"/>
</dbReference>
<proteinExistence type="predicted"/>
<dbReference type="PANTHER" id="PTHR30055">
    <property type="entry name" value="HTH-TYPE TRANSCRIPTIONAL REGULATOR RUTR"/>
    <property type="match status" value="1"/>
</dbReference>
<evidence type="ECO:0000313" key="7">
    <source>
        <dbReference type="Proteomes" id="UP000199651"/>
    </source>
</evidence>
<dbReference type="Pfam" id="PF00440">
    <property type="entry name" value="TetR_N"/>
    <property type="match status" value="1"/>
</dbReference>
<evidence type="ECO:0000256" key="4">
    <source>
        <dbReference type="PROSITE-ProRule" id="PRU00335"/>
    </source>
</evidence>
<organism evidence="6 7">
    <name type="scientific">Actinokineospora alba</name>
    <dbReference type="NCBI Taxonomy" id="504798"/>
    <lineage>
        <taxon>Bacteria</taxon>
        <taxon>Bacillati</taxon>
        <taxon>Actinomycetota</taxon>
        <taxon>Actinomycetes</taxon>
        <taxon>Pseudonocardiales</taxon>
        <taxon>Pseudonocardiaceae</taxon>
        <taxon>Actinokineospora</taxon>
    </lineage>
</organism>
<dbReference type="PROSITE" id="PS01081">
    <property type="entry name" value="HTH_TETR_1"/>
    <property type="match status" value="1"/>
</dbReference>
<evidence type="ECO:0000256" key="3">
    <source>
        <dbReference type="ARBA" id="ARBA00023163"/>
    </source>
</evidence>